<evidence type="ECO:0000256" key="8">
    <source>
        <dbReference type="ARBA" id="ARBA00022741"/>
    </source>
</evidence>
<dbReference type="Gene3D" id="1.10.287.130">
    <property type="match status" value="1"/>
</dbReference>
<keyword evidence="7 19" id="KW-0812">Transmembrane</keyword>
<comment type="catalytic activity">
    <reaction evidence="1">
        <text>ATP + protein L-histidine = ADP + protein N-phospho-L-histidine.</text>
        <dbReference type="EC" id="2.7.13.3"/>
    </reaction>
</comment>
<comment type="subcellular location">
    <subcellularLocation>
        <location evidence="2">Cell membrane</location>
        <topology evidence="2">Multi-pass membrane protein</topology>
    </subcellularLocation>
</comment>
<dbReference type="SMART" id="SM00448">
    <property type="entry name" value="REC"/>
    <property type="match status" value="1"/>
</dbReference>
<dbReference type="Proteomes" id="UP000236893">
    <property type="component" value="Unassembled WGS sequence"/>
</dbReference>
<dbReference type="Pfam" id="PF08447">
    <property type="entry name" value="PAS_3"/>
    <property type="match status" value="3"/>
</dbReference>
<feature type="transmembrane region" description="Helical" evidence="19">
    <location>
        <begin position="180"/>
        <end position="200"/>
    </location>
</feature>
<evidence type="ECO:0000256" key="19">
    <source>
        <dbReference type="SAM" id="Phobius"/>
    </source>
</evidence>
<evidence type="ECO:0000256" key="6">
    <source>
        <dbReference type="ARBA" id="ARBA00022679"/>
    </source>
</evidence>
<feature type="coiled-coil region" evidence="18">
    <location>
        <begin position="596"/>
        <end position="623"/>
    </location>
</feature>
<dbReference type="InterPro" id="IPR004358">
    <property type="entry name" value="Sig_transdc_His_kin-like_C"/>
</dbReference>
<dbReference type="InterPro" id="IPR001610">
    <property type="entry name" value="PAC"/>
</dbReference>
<feature type="domain" description="Histidine kinase" evidence="20">
    <location>
        <begin position="1033"/>
        <end position="1254"/>
    </location>
</feature>
<dbReference type="RefSeq" id="WP_103790133.1">
    <property type="nucleotide sequence ID" value="NZ_PQVF01000012.1"/>
</dbReference>
<dbReference type="PANTHER" id="PTHR45339:SF1">
    <property type="entry name" value="HYBRID SIGNAL TRANSDUCTION HISTIDINE KINASE J"/>
    <property type="match status" value="1"/>
</dbReference>
<dbReference type="EMBL" id="PQVF01000012">
    <property type="protein sequence ID" value="POY35247.1"/>
    <property type="molecule type" value="Genomic_DNA"/>
</dbReference>
<evidence type="ECO:0000259" key="22">
    <source>
        <dbReference type="PROSITE" id="PS50112"/>
    </source>
</evidence>
<evidence type="ECO:0000256" key="16">
    <source>
        <dbReference type="PROSITE-ProRule" id="PRU00110"/>
    </source>
</evidence>
<evidence type="ECO:0000259" key="23">
    <source>
        <dbReference type="PROSITE" id="PS50113"/>
    </source>
</evidence>
<dbReference type="SUPFAM" id="SSF47226">
    <property type="entry name" value="Histidine-containing phosphotransfer domain, HPT domain"/>
    <property type="match status" value="1"/>
</dbReference>
<keyword evidence="4" id="KW-1003">Cell membrane</keyword>
<evidence type="ECO:0000256" key="2">
    <source>
        <dbReference type="ARBA" id="ARBA00004651"/>
    </source>
</evidence>
<keyword evidence="12" id="KW-0902">Two-component regulatory system</keyword>
<dbReference type="PROSITE" id="PS50109">
    <property type="entry name" value="HIS_KIN"/>
    <property type="match status" value="1"/>
</dbReference>
<dbReference type="FunFam" id="3.30.565.10:FF:000010">
    <property type="entry name" value="Sensor histidine kinase RcsC"/>
    <property type="match status" value="1"/>
</dbReference>
<dbReference type="Pfam" id="PF00512">
    <property type="entry name" value="HisKA"/>
    <property type="match status" value="1"/>
</dbReference>
<evidence type="ECO:0000256" key="18">
    <source>
        <dbReference type="SAM" id="Coils"/>
    </source>
</evidence>
<dbReference type="SMART" id="SM00086">
    <property type="entry name" value="PAC"/>
    <property type="match status" value="3"/>
</dbReference>
<keyword evidence="18" id="KW-0175">Coiled coil</keyword>
<dbReference type="PROSITE" id="PS50112">
    <property type="entry name" value="PAS"/>
    <property type="match status" value="3"/>
</dbReference>
<evidence type="ECO:0000256" key="15">
    <source>
        <dbReference type="ARBA" id="ARBA00068150"/>
    </source>
</evidence>
<dbReference type="InterPro" id="IPR000700">
    <property type="entry name" value="PAS-assoc_C"/>
</dbReference>
<evidence type="ECO:0000256" key="17">
    <source>
        <dbReference type="PROSITE-ProRule" id="PRU00169"/>
    </source>
</evidence>
<evidence type="ECO:0000256" key="9">
    <source>
        <dbReference type="ARBA" id="ARBA00022777"/>
    </source>
</evidence>
<dbReference type="InterPro" id="IPR013655">
    <property type="entry name" value="PAS_fold_3"/>
</dbReference>
<dbReference type="Pfam" id="PF02518">
    <property type="entry name" value="HATPase_c"/>
    <property type="match status" value="1"/>
</dbReference>
<dbReference type="CDD" id="cd00130">
    <property type="entry name" value="PAS"/>
    <property type="match status" value="4"/>
</dbReference>
<feature type="coiled-coil region" evidence="18">
    <location>
        <begin position="458"/>
        <end position="485"/>
    </location>
</feature>
<evidence type="ECO:0000259" key="21">
    <source>
        <dbReference type="PROSITE" id="PS50110"/>
    </source>
</evidence>
<evidence type="ECO:0000256" key="12">
    <source>
        <dbReference type="ARBA" id="ARBA00023012"/>
    </source>
</evidence>
<dbReference type="GO" id="GO:0005524">
    <property type="term" value="F:ATP binding"/>
    <property type="evidence" value="ECO:0007669"/>
    <property type="project" value="UniProtKB-KW"/>
</dbReference>
<keyword evidence="26" id="KW-1185">Reference proteome</keyword>
<dbReference type="EC" id="2.7.13.3" evidence="3"/>
<dbReference type="Gene3D" id="3.30.450.20">
    <property type="entry name" value="PAS domain"/>
    <property type="match status" value="6"/>
</dbReference>
<name>A0A2S4ZZ24_9SPHI</name>
<organism evidence="25 26">
    <name type="scientific">Solitalea longa</name>
    <dbReference type="NCBI Taxonomy" id="2079460"/>
    <lineage>
        <taxon>Bacteria</taxon>
        <taxon>Pseudomonadati</taxon>
        <taxon>Bacteroidota</taxon>
        <taxon>Sphingobacteriia</taxon>
        <taxon>Sphingobacteriales</taxon>
        <taxon>Sphingobacteriaceae</taxon>
        <taxon>Solitalea</taxon>
    </lineage>
</organism>
<keyword evidence="10" id="KW-0067">ATP-binding</keyword>
<evidence type="ECO:0000256" key="1">
    <source>
        <dbReference type="ARBA" id="ARBA00000085"/>
    </source>
</evidence>
<keyword evidence="6" id="KW-0808">Transferase</keyword>
<evidence type="ECO:0000313" key="26">
    <source>
        <dbReference type="Proteomes" id="UP000236893"/>
    </source>
</evidence>
<dbReference type="Gene3D" id="3.30.565.10">
    <property type="entry name" value="Histidine kinase-like ATPase, C-terminal domain"/>
    <property type="match status" value="1"/>
</dbReference>
<keyword evidence="13 19" id="KW-0472">Membrane</keyword>
<keyword evidence="8" id="KW-0547">Nucleotide-binding</keyword>
<dbReference type="SMART" id="SM00388">
    <property type="entry name" value="HisKA"/>
    <property type="match status" value="1"/>
</dbReference>
<feature type="domain" description="PAS" evidence="22">
    <location>
        <begin position="475"/>
        <end position="552"/>
    </location>
</feature>
<feature type="transmembrane region" description="Helical" evidence="19">
    <location>
        <begin position="6"/>
        <end position="25"/>
    </location>
</feature>
<feature type="domain" description="PAC" evidence="23">
    <location>
        <begin position="693"/>
        <end position="743"/>
    </location>
</feature>
<evidence type="ECO:0000256" key="11">
    <source>
        <dbReference type="ARBA" id="ARBA00022989"/>
    </source>
</evidence>
<dbReference type="PRINTS" id="PR00344">
    <property type="entry name" value="BCTRLSENSOR"/>
</dbReference>
<comment type="subunit">
    <text evidence="14">At low DSF concentrations, interacts with RpfF.</text>
</comment>
<evidence type="ECO:0000256" key="5">
    <source>
        <dbReference type="ARBA" id="ARBA00022553"/>
    </source>
</evidence>
<feature type="domain" description="Response regulatory" evidence="21">
    <location>
        <begin position="1278"/>
        <end position="1395"/>
    </location>
</feature>
<dbReference type="SMART" id="SM00091">
    <property type="entry name" value="PAS"/>
    <property type="match status" value="5"/>
</dbReference>
<accession>A0A2S4ZZ24</accession>
<dbReference type="InterPro" id="IPR008207">
    <property type="entry name" value="Sig_transdc_His_kin_Hpt_dom"/>
</dbReference>
<evidence type="ECO:0000256" key="13">
    <source>
        <dbReference type="ARBA" id="ARBA00023136"/>
    </source>
</evidence>
<dbReference type="InterPro" id="IPR003594">
    <property type="entry name" value="HATPase_dom"/>
</dbReference>
<evidence type="ECO:0000259" key="24">
    <source>
        <dbReference type="PROSITE" id="PS50894"/>
    </source>
</evidence>
<dbReference type="PANTHER" id="PTHR45339">
    <property type="entry name" value="HYBRID SIGNAL TRANSDUCTION HISTIDINE KINASE J"/>
    <property type="match status" value="1"/>
</dbReference>
<feature type="domain" description="PAS" evidence="22">
    <location>
        <begin position="218"/>
        <end position="288"/>
    </location>
</feature>
<dbReference type="GO" id="GO:0000155">
    <property type="term" value="F:phosphorelay sensor kinase activity"/>
    <property type="evidence" value="ECO:0007669"/>
    <property type="project" value="InterPro"/>
</dbReference>
<dbReference type="SMART" id="SM00387">
    <property type="entry name" value="HATPase_c"/>
    <property type="match status" value="1"/>
</dbReference>
<dbReference type="InterPro" id="IPR005467">
    <property type="entry name" value="His_kinase_dom"/>
</dbReference>
<dbReference type="Pfam" id="PF00072">
    <property type="entry name" value="Response_reg"/>
    <property type="match status" value="1"/>
</dbReference>
<evidence type="ECO:0000313" key="25">
    <source>
        <dbReference type="EMBL" id="POY35247.1"/>
    </source>
</evidence>
<dbReference type="InterPro" id="IPR003661">
    <property type="entry name" value="HisK_dim/P_dom"/>
</dbReference>
<evidence type="ECO:0000256" key="4">
    <source>
        <dbReference type="ARBA" id="ARBA00022475"/>
    </source>
</evidence>
<protein>
    <recommendedName>
        <fullName evidence="15">Sensory/regulatory protein RpfC</fullName>
        <ecNumber evidence="3">2.7.13.3</ecNumber>
    </recommendedName>
</protein>
<feature type="domain" description="PAS" evidence="22">
    <location>
        <begin position="613"/>
        <end position="690"/>
    </location>
</feature>
<dbReference type="Gene3D" id="1.20.120.160">
    <property type="entry name" value="HPT domain"/>
    <property type="match status" value="1"/>
</dbReference>
<reference evidence="25 26" key="1">
    <citation type="submission" date="2018-01" db="EMBL/GenBank/DDBJ databases">
        <authorList>
            <person name="Gaut B.S."/>
            <person name="Morton B.R."/>
            <person name="Clegg M.T."/>
            <person name="Duvall M.R."/>
        </authorList>
    </citation>
    <scope>NUCLEOTIDE SEQUENCE [LARGE SCALE GENOMIC DNA]</scope>
    <source>
        <strain evidence="25 26">HR-AV</strain>
    </source>
</reference>
<evidence type="ECO:0000256" key="14">
    <source>
        <dbReference type="ARBA" id="ARBA00064003"/>
    </source>
</evidence>
<dbReference type="OrthoDB" id="9811889at2"/>
<keyword evidence="5 17" id="KW-0597">Phosphoprotein</keyword>
<dbReference type="SUPFAM" id="SSF47384">
    <property type="entry name" value="Homodimeric domain of signal transducing histidine kinase"/>
    <property type="match status" value="1"/>
</dbReference>
<dbReference type="NCBIfam" id="TIGR00229">
    <property type="entry name" value="sensory_box"/>
    <property type="match status" value="3"/>
</dbReference>
<keyword evidence="9" id="KW-0418">Kinase</keyword>
<dbReference type="InterPro" id="IPR001789">
    <property type="entry name" value="Sig_transdc_resp-reg_receiver"/>
</dbReference>
<dbReference type="InterPro" id="IPR036097">
    <property type="entry name" value="HisK_dim/P_sf"/>
</dbReference>
<dbReference type="GO" id="GO:0005886">
    <property type="term" value="C:plasma membrane"/>
    <property type="evidence" value="ECO:0007669"/>
    <property type="project" value="UniProtKB-SubCell"/>
</dbReference>
<feature type="domain" description="PAC" evidence="23">
    <location>
        <begin position="555"/>
        <end position="605"/>
    </location>
</feature>
<proteinExistence type="predicted"/>
<dbReference type="SUPFAM" id="SSF52172">
    <property type="entry name" value="CheY-like"/>
    <property type="match status" value="1"/>
</dbReference>
<dbReference type="InterPro" id="IPR000014">
    <property type="entry name" value="PAS"/>
</dbReference>
<evidence type="ECO:0000256" key="10">
    <source>
        <dbReference type="ARBA" id="ARBA00022840"/>
    </source>
</evidence>
<feature type="modified residue" description="Phosphohistidine" evidence="16">
    <location>
        <position position="1468"/>
    </location>
</feature>
<feature type="domain" description="HPt" evidence="24">
    <location>
        <begin position="1429"/>
        <end position="1523"/>
    </location>
</feature>
<dbReference type="CDD" id="cd16922">
    <property type="entry name" value="HATPase_EvgS-ArcB-TorS-like"/>
    <property type="match status" value="1"/>
</dbReference>
<sequence>MKKKINITIIITLIILLGAILMVNIRAVNKERETSEQVNTIQGKIKTVGSLSEKLTMATFLSREMLLNPDAVQPKQLTDVYQKIDREISVLKNNESLLEKNGEQQLCNSIVATALLRKSYLEEVSKCGYVLRTDSTKKDIFVKAGANRQFLTSQITTFLEQQSGLLQYYQRENNEYRTQANYSALAFFLAVLVCACFIIIKIKDGKKIRQMLAVAKAENENYFQFIENLPANVWITDKNLNVKLVSKQAAATIDHTKEEILAKYAYEFLAPESYPVQNERQRWLSENSGVLVDELIFIRTDKERVHLRMSSSTIGIGGEIYYLHIGENICREKEAERKNLLAQTIFDNSTAYMWAKDLEGRYIMANKRFNDFVGTDVVGKLPSELYSQEAVDSIQVEKELAEAKNHEKIDFVLSSRLYKVNPSQQEQGVHLALLKFPLWDSLGNLVGIGRVGTDMTNDIKLKEELIKAKERAEQSEQQISQLANSLENGMMYQVALYGEGRRQFKFVSDAVEKMYGFTAKELLEDANVLYSKVHPDDAKTFQKIEAEAIEKMLPFNESFRMVHKDGKVSWTSVYSSPRYIDGVLHFDGVATDITKQKLVESELLAAKEKAEQSEAKLHQVADNIAHGMIYNMVFREDGKRQFTFASSAVQEMYDCTLEEAINDATLIERTTHPDDVAALVAAEQQAMATMSAFKHIYRVIGKNGNIRWLSVNSTPYRSNGLFYWDGVIVDITDQKQAEAELLAAKDRAEKSEMQTKQIANNLSNGLVFQKIFDHNNKRHYTFISDGIKRLCGCTPQEAMKDINIFYSRFNTDDLAAFFCKEQESLANMSPLVHTARMFDMEGQMRWVSICTTPSQVNGITYWDGVLTDISEQKQIEQELVIAKDQAEASSEFTKAIFESTTDFIWTMDATDFSLITCNSTFRDFFKEQGIDIQPGITTKDILPSSPEYTRTWLQYYNRALTEGPYQIEYTHEIGPTLLQLLLNFGVVRKDNKAVAITIFGKDITQQKKVETELLIAKEKAEASEKLQEQFLANMSHEIRTPLNGIIGMNRLLLNTSLKNEQQEFADAVKTSSDTLLVIINDILDLSKIKAGKMTFESINFSLIDIILCLESNFRANLKKDIQLELMIENEVPPVLTGDPVRVRQILVNLIGNALKFTSKGKVSIHCGIQSKPDNDSVEIFVAISDTGIGMTEEQQKRVFAPFTQAEQDTTRKYGGTGLGLSITRQLVELQNGTLSLQSEAGKGSVFTFTLPFGIGDEDSIKKQNSVLNISPETFKGKRILLAEDQEINQRLVINLVRNAGGEIIVAGNGQIAIEVLETGEQFDLILMDRQMPEMDGFTATQHIRKELKMTDIPIIAMTAEAMKGERENCIEVGMDDYIAKPFEFSVFYNMLSKYLIKSEVVEVVEVTAQTIHQDHGALFCLSQIESMEDDEYTRDMILIYADTIPPLLQRIKESIVLGKWEEVFQQAHKAKSPVGLFQATTLYELLRDIELSARQKTELDLCTSRIEEAIEINDKIVKQLKSLKI</sequence>
<dbReference type="InterPro" id="IPR035965">
    <property type="entry name" value="PAS-like_dom_sf"/>
</dbReference>
<dbReference type="PROSITE" id="PS50894">
    <property type="entry name" value="HPT"/>
    <property type="match status" value="1"/>
</dbReference>
<evidence type="ECO:0000259" key="20">
    <source>
        <dbReference type="PROSITE" id="PS50109"/>
    </source>
</evidence>
<dbReference type="InterPro" id="IPR036890">
    <property type="entry name" value="HATPase_C_sf"/>
</dbReference>
<dbReference type="InterPro" id="IPR011006">
    <property type="entry name" value="CheY-like_superfamily"/>
</dbReference>
<evidence type="ECO:0000256" key="3">
    <source>
        <dbReference type="ARBA" id="ARBA00012438"/>
    </source>
</evidence>
<dbReference type="CDD" id="cd17546">
    <property type="entry name" value="REC_hyHK_CKI1_RcsC-like"/>
    <property type="match status" value="1"/>
</dbReference>
<dbReference type="PROSITE" id="PS50113">
    <property type="entry name" value="PAC"/>
    <property type="match status" value="2"/>
</dbReference>
<feature type="modified residue" description="4-aspartylphosphate" evidence="17">
    <location>
        <position position="1328"/>
    </location>
</feature>
<keyword evidence="11 19" id="KW-1133">Transmembrane helix</keyword>
<gene>
    <name evidence="25" type="ORF">C3K47_15800</name>
</gene>
<evidence type="ECO:0000256" key="7">
    <source>
        <dbReference type="ARBA" id="ARBA00022692"/>
    </source>
</evidence>
<dbReference type="InterPro" id="IPR036641">
    <property type="entry name" value="HPT_dom_sf"/>
</dbReference>
<dbReference type="CDD" id="cd00082">
    <property type="entry name" value="HisKA"/>
    <property type="match status" value="1"/>
</dbReference>
<dbReference type="PROSITE" id="PS50110">
    <property type="entry name" value="RESPONSE_REGULATORY"/>
    <property type="match status" value="1"/>
</dbReference>
<dbReference type="SUPFAM" id="SSF55785">
    <property type="entry name" value="PYP-like sensor domain (PAS domain)"/>
    <property type="match status" value="6"/>
</dbReference>
<dbReference type="FunFam" id="1.10.287.130:FF:000002">
    <property type="entry name" value="Two-component osmosensing histidine kinase"/>
    <property type="match status" value="1"/>
</dbReference>
<dbReference type="SUPFAM" id="SSF55874">
    <property type="entry name" value="ATPase domain of HSP90 chaperone/DNA topoisomerase II/histidine kinase"/>
    <property type="match status" value="1"/>
</dbReference>
<comment type="caution">
    <text evidence="25">The sequence shown here is derived from an EMBL/GenBank/DDBJ whole genome shotgun (WGS) entry which is preliminary data.</text>
</comment>
<dbReference type="Gene3D" id="3.40.50.2300">
    <property type="match status" value="1"/>
</dbReference>
<dbReference type="Pfam" id="PF13426">
    <property type="entry name" value="PAS_9"/>
    <property type="match status" value="1"/>
</dbReference>